<feature type="compositionally biased region" description="Basic residues" evidence="1">
    <location>
        <begin position="1"/>
        <end position="15"/>
    </location>
</feature>
<evidence type="ECO:0000259" key="2">
    <source>
        <dbReference type="Pfam" id="PF09350"/>
    </source>
</evidence>
<evidence type="ECO:0000313" key="3">
    <source>
        <dbReference type="EMBL" id="MBW0133048.1"/>
    </source>
</evidence>
<evidence type="ECO:0000256" key="1">
    <source>
        <dbReference type="SAM" id="MobiDB-lite"/>
    </source>
</evidence>
<organism evidence="3 4">
    <name type="scientific">Pseudonocardia abyssalis</name>
    <dbReference type="NCBI Taxonomy" id="2792008"/>
    <lineage>
        <taxon>Bacteria</taxon>
        <taxon>Bacillati</taxon>
        <taxon>Actinomycetota</taxon>
        <taxon>Actinomycetes</taxon>
        <taxon>Pseudonocardiales</taxon>
        <taxon>Pseudonocardiaceae</taxon>
        <taxon>Pseudonocardia</taxon>
    </lineage>
</organism>
<gene>
    <name evidence="3" type="ORF">I4I81_02085</name>
</gene>
<dbReference type="InterPro" id="IPR018961">
    <property type="entry name" value="DnaJ_homolog_subfam-C_membr-28"/>
</dbReference>
<dbReference type="Proteomes" id="UP000694287">
    <property type="component" value="Unassembled WGS sequence"/>
</dbReference>
<comment type="caution">
    <text evidence="3">The sequence shown here is derived from an EMBL/GenBank/DDBJ whole genome shotgun (WGS) entry which is preliminary data.</text>
</comment>
<dbReference type="Pfam" id="PF09350">
    <property type="entry name" value="DJC28_CD"/>
    <property type="match status" value="1"/>
</dbReference>
<feature type="region of interest" description="Disordered" evidence="1">
    <location>
        <begin position="1"/>
        <end position="45"/>
    </location>
</feature>
<feature type="region of interest" description="Disordered" evidence="1">
    <location>
        <begin position="159"/>
        <end position="189"/>
    </location>
</feature>
<feature type="domain" description="DnaJ homologue subfamily C member 28 conserved" evidence="2">
    <location>
        <begin position="48"/>
        <end position="116"/>
    </location>
</feature>
<accession>A0ABS6UMB5</accession>
<reference evidence="3 4" key="1">
    <citation type="submission" date="2020-11" db="EMBL/GenBank/DDBJ databases">
        <title>Pseudonocardia abyssalis sp. nov. and Pseudonocardia oceani sp. nov., description and phylogenomic analysis of two novel actinomycetes isolated from the deep Southern Ocean.</title>
        <authorList>
            <person name="Parra J."/>
        </authorList>
    </citation>
    <scope>NUCLEOTIDE SEQUENCE [LARGE SCALE GENOMIC DNA]</scope>
    <source>
        <strain evidence="3 4">KRD-168</strain>
    </source>
</reference>
<protein>
    <submittedName>
        <fullName evidence="3">DUF1992 domain-containing protein</fullName>
    </submittedName>
</protein>
<proteinExistence type="predicted"/>
<dbReference type="EMBL" id="JADQDK010000001">
    <property type="protein sequence ID" value="MBW0133048.1"/>
    <property type="molecule type" value="Genomic_DNA"/>
</dbReference>
<keyword evidence="4" id="KW-1185">Reference proteome</keyword>
<name>A0ABS6UMB5_9PSEU</name>
<sequence length="189" mass="21427">MIRKITTRIAGRNRTRGPDARGTTPVRPLPSDSVAQVRDGERPYESAIDRAVREGAERGAFENLPGRGKPLPHLDDPSEDWWLRRYLDREGISREMLLPPSVQLRKAIDRLPETLAALRTERAVRDAVAELNVRIVEHLRFPSGPRISVQRIDADAAVQQWTDARTPPAPPEPPAAPPPAPRRRGWRWW</sequence>
<feature type="compositionally biased region" description="Pro residues" evidence="1">
    <location>
        <begin position="167"/>
        <end position="180"/>
    </location>
</feature>
<evidence type="ECO:0000313" key="4">
    <source>
        <dbReference type="Proteomes" id="UP000694287"/>
    </source>
</evidence>